<evidence type="ECO:0000313" key="2">
    <source>
        <dbReference type="Proteomes" id="UP000032266"/>
    </source>
</evidence>
<protein>
    <recommendedName>
        <fullName evidence="3">Phage tail region protein</fullName>
    </recommendedName>
</protein>
<dbReference type="Pfam" id="PF06841">
    <property type="entry name" value="Phage_T4_gp19"/>
    <property type="match status" value="1"/>
</dbReference>
<keyword evidence="2" id="KW-1185">Reference proteome</keyword>
<dbReference type="RefSeq" id="WP_044616809.1">
    <property type="nucleotide sequence ID" value="NZ_CP007142.1"/>
</dbReference>
<reference evidence="1 2" key="1">
    <citation type="submission" date="2014-01" db="EMBL/GenBank/DDBJ databases">
        <title>Full genme sequencing of cellulolytic bacterium Gynuella sunshinyii YC6258T gen. nov., sp. nov.</title>
        <authorList>
            <person name="Khan H."/>
            <person name="Chung E.J."/>
            <person name="Chung Y.R."/>
        </authorList>
    </citation>
    <scope>NUCLEOTIDE SEQUENCE [LARGE SCALE GENOMIC DNA]</scope>
    <source>
        <strain evidence="1 2">YC6258</strain>
    </source>
</reference>
<dbReference type="GO" id="GO:0005198">
    <property type="term" value="F:structural molecule activity"/>
    <property type="evidence" value="ECO:0007669"/>
    <property type="project" value="InterPro"/>
</dbReference>
<proteinExistence type="predicted"/>
<sequence length="151" mass="16844">MPIDPGSALVGYRFVVVILTTGLPNTIDIAFQDISGLKMSRTINRRGRMTTLANELPDQTLTLKRGVFSNVSPLTTANTLESLFWGTRLLRKDLLISVLNSKGNPANAWIVSNAYLESWDWDALNAENNQILIESMSFKYSDLKYVSLNFG</sequence>
<dbReference type="Proteomes" id="UP000032266">
    <property type="component" value="Chromosome"/>
</dbReference>
<name>A0A0C5VV37_9GAMM</name>
<accession>A0A0C5VV37</accession>
<gene>
    <name evidence="1" type="ORF">YC6258_02201</name>
</gene>
<dbReference type="AlphaFoldDB" id="A0A0C5VV37"/>
<dbReference type="HOGENOM" id="CLU_1728802_0_0_6"/>
<dbReference type="EMBL" id="CP007142">
    <property type="protein sequence ID" value="AJQ94239.1"/>
    <property type="molecule type" value="Genomic_DNA"/>
</dbReference>
<organism evidence="1 2">
    <name type="scientific">Gynuella sunshinyii YC6258</name>
    <dbReference type="NCBI Taxonomy" id="1445510"/>
    <lineage>
        <taxon>Bacteria</taxon>
        <taxon>Pseudomonadati</taxon>
        <taxon>Pseudomonadota</taxon>
        <taxon>Gammaproteobacteria</taxon>
        <taxon>Oceanospirillales</taxon>
        <taxon>Saccharospirillaceae</taxon>
        <taxon>Gynuella</taxon>
    </lineage>
</organism>
<dbReference type="STRING" id="1445510.YC6258_02201"/>
<evidence type="ECO:0008006" key="3">
    <source>
        <dbReference type="Google" id="ProtNLM"/>
    </source>
</evidence>
<evidence type="ECO:0000313" key="1">
    <source>
        <dbReference type="EMBL" id="AJQ94239.1"/>
    </source>
</evidence>
<dbReference type="OrthoDB" id="6295718at2"/>
<dbReference type="KEGG" id="gsn:YC6258_02201"/>
<dbReference type="InterPro" id="IPR010667">
    <property type="entry name" value="Phage_T4_Gp19"/>
</dbReference>